<feature type="transmembrane region" description="Helical" evidence="2">
    <location>
        <begin position="219"/>
        <end position="238"/>
    </location>
</feature>
<sequence length="523" mass="51415">MKLLAATALAAAVIGAGQLGIAYGLGVVRLDRILDVTARDQWTAQLAWVAWITMTAAAIGATIATGLRPRWLPRPVGGGGALGVGIAAGLGSLAVLPLTMQPARAAQVAGVQPVFVIGLAAGLGAAAGIFAGWAAAAKPAARWNVAALSSLMWIVALVSVVPSLLPGHTPIAIRLGVLSGSLIPAAVAGHTAFLTMPTLALLAGLAVGWAARGNRLPTLAVGLAGLAGPALLTVAYLIAGPEGAATGFRADPYWSAMTACGAGVLGSVLVAIVRGAPATTASSAPAAAPVSQPPSVREEEDPPPALPHRDAPAQSAIAQASAAAAVHPADTGVIATAAGTPNNPFSGGTGSPFRSGAPFPPAPVAAPYPTHPAPTPYPSHPAPTPNQAPPQAPAPENPPRFSGQQPTPASGGRGWRSRGKATPPPPPPAPGADSFNGFTAGPPSGRSGSVTAEQPRVPAPRGSASHGSTSHGPASHGPASHGPASHGPVVEPTSISGPHGSGPGRKPRQETDYVDWVSGLGGQ</sequence>
<keyword evidence="4" id="KW-1185">Reference proteome</keyword>
<evidence type="ECO:0000313" key="3">
    <source>
        <dbReference type="EMBL" id="GIE66868.1"/>
    </source>
</evidence>
<feature type="compositionally biased region" description="Pro residues" evidence="1">
    <location>
        <begin position="358"/>
        <end position="398"/>
    </location>
</feature>
<proteinExistence type="predicted"/>
<feature type="compositionally biased region" description="Low complexity" evidence="1">
    <location>
        <begin position="312"/>
        <end position="329"/>
    </location>
</feature>
<feature type="transmembrane region" description="Helical" evidence="2">
    <location>
        <begin position="79"/>
        <end position="99"/>
    </location>
</feature>
<reference evidence="3 4" key="1">
    <citation type="submission" date="2021-01" db="EMBL/GenBank/DDBJ databases">
        <title>Whole genome shotgun sequence of Actinoplanes palleronii NBRC 14916.</title>
        <authorList>
            <person name="Komaki H."/>
            <person name="Tamura T."/>
        </authorList>
    </citation>
    <scope>NUCLEOTIDE SEQUENCE [LARGE SCALE GENOMIC DNA]</scope>
    <source>
        <strain evidence="3 4">NBRC 14916</strain>
    </source>
</reference>
<evidence type="ECO:0000256" key="1">
    <source>
        <dbReference type="SAM" id="MobiDB-lite"/>
    </source>
</evidence>
<feature type="transmembrane region" description="Helical" evidence="2">
    <location>
        <begin position="253"/>
        <end position="273"/>
    </location>
</feature>
<protein>
    <submittedName>
        <fullName evidence="3">Uncharacterized protein</fullName>
    </submittedName>
</protein>
<evidence type="ECO:0000256" key="2">
    <source>
        <dbReference type="SAM" id="Phobius"/>
    </source>
</evidence>
<accession>A0ABQ4B865</accession>
<name>A0ABQ4B865_9ACTN</name>
<organism evidence="3 4">
    <name type="scientific">Actinoplanes palleronii</name>
    <dbReference type="NCBI Taxonomy" id="113570"/>
    <lineage>
        <taxon>Bacteria</taxon>
        <taxon>Bacillati</taxon>
        <taxon>Actinomycetota</taxon>
        <taxon>Actinomycetes</taxon>
        <taxon>Micromonosporales</taxon>
        <taxon>Micromonosporaceae</taxon>
        <taxon>Actinoplanes</taxon>
    </lineage>
</organism>
<dbReference type="EMBL" id="BOMS01000042">
    <property type="protein sequence ID" value="GIE66868.1"/>
    <property type="molecule type" value="Genomic_DNA"/>
</dbReference>
<evidence type="ECO:0000313" key="4">
    <source>
        <dbReference type="Proteomes" id="UP000624709"/>
    </source>
</evidence>
<keyword evidence="2" id="KW-0812">Transmembrane</keyword>
<dbReference type="Proteomes" id="UP000624709">
    <property type="component" value="Unassembled WGS sequence"/>
</dbReference>
<keyword evidence="2" id="KW-1133">Transmembrane helix</keyword>
<feature type="transmembrane region" description="Helical" evidence="2">
    <location>
        <begin position="46"/>
        <end position="67"/>
    </location>
</feature>
<feature type="region of interest" description="Disordered" evidence="1">
    <location>
        <begin position="282"/>
        <end position="523"/>
    </location>
</feature>
<keyword evidence="2" id="KW-0472">Membrane</keyword>
<feature type="transmembrane region" description="Helical" evidence="2">
    <location>
        <begin position="185"/>
        <end position="207"/>
    </location>
</feature>
<feature type="transmembrane region" description="Helical" evidence="2">
    <location>
        <begin position="111"/>
        <end position="133"/>
    </location>
</feature>
<comment type="caution">
    <text evidence="3">The sequence shown here is derived from an EMBL/GenBank/DDBJ whole genome shotgun (WGS) entry which is preliminary data.</text>
</comment>
<feature type="transmembrane region" description="Helical" evidence="2">
    <location>
        <begin position="145"/>
        <end position="165"/>
    </location>
</feature>
<feature type="compositionally biased region" description="Low complexity" evidence="1">
    <location>
        <begin position="282"/>
        <end position="295"/>
    </location>
</feature>
<gene>
    <name evidence="3" type="ORF">Apa02nite_029760</name>
</gene>